<dbReference type="EMBL" id="LAVV01002654">
    <property type="protein sequence ID" value="KNZ62671.1"/>
    <property type="molecule type" value="Genomic_DNA"/>
</dbReference>
<protein>
    <submittedName>
        <fullName evidence="2">Uncharacterized protein</fullName>
    </submittedName>
</protein>
<keyword evidence="1" id="KW-0812">Transmembrane</keyword>
<comment type="caution">
    <text evidence="2">The sequence shown here is derived from an EMBL/GenBank/DDBJ whole genome shotgun (WGS) entry which is preliminary data.</text>
</comment>
<gene>
    <name evidence="2" type="ORF">VP01_1238g2</name>
</gene>
<reference evidence="2 3" key="1">
    <citation type="submission" date="2015-08" db="EMBL/GenBank/DDBJ databases">
        <title>Next Generation Sequencing and Analysis of the Genome of Puccinia sorghi L Schw, the Causal Agent of Maize Common Rust.</title>
        <authorList>
            <person name="Rochi L."/>
            <person name="Burguener G."/>
            <person name="Darino M."/>
            <person name="Turjanski A."/>
            <person name="Kreff E."/>
            <person name="Dieguez M.J."/>
            <person name="Sacco F."/>
        </authorList>
    </citation>
    <scope>NUCLEOTIDE SEQUENCE [LARGE SCALE GENOMIC DNA]</scope>
    <source>
        <strain evidence="2 3">RO10H11247</strain>
    </source>
</reference>
<sequence length="133" mass="15634">MLHYLEKLIYFFLFSFFWLFHWLNLDFNYRLAKLGIQNEKIIGVLKSCWSSLQEMHLHLSWLSDKQKKIVWLYSCLIIQNMFAPLGNQWMELSSNDNFLPNSMPSNSSSPVCNANVFCENLTQDCGELVNELG</sequence>
<dbReference type="AlphaFoldDB" id="A0A0L6VPN8"/>
<organism evidence="2 3">
    <name type="scientific">Puccinia sorghi</name>
    <dbReference type="NCBI Taxonomy" id="27349"/>
    <lineage>
        <taxon>Eukaryota</taxon>
        <taxon>Fungi</taxon>
        <taxon>Dikarya</taxon>
        <taxon>Basidiomycota</taxon>
        <taxon>Pucciniomycotina</taxon>
        <taxon>Pucciniomycetes</taxon>
        <taxon>Pucciniales</taxon>
        <taxon>Pucciniaceae</taxon>
        <taxon>Puccinia</taxon>
    </lineage>
</organism>
<keyword evidence="3" id="KW-1185">Reference proteome</keyword>
<dbReference type="Proteomes" id="UP000037035">
    <property type="component" value="Unassembled WGS sequence"/>
</dbReference>
<dbReference type="OrthoDB" id="2506086at2759"/>
<keyword evidence="1" id="KW-1133">Transmembrane helix</keyword>
<dbReference type="VEuPathDB" id="FungiDB:VP01_1238g2"/>
<keyword evidence="1" id="KW-0472">Membrane</keyword>
<proteinExistence type="predicted"/>
<evidence type="ECO:0000313" key="3">
    <source>
        <dbReference type="Proteomes" id="UP000037035"/>
    </source>
</evidence>
<evidence type="ECO:0000313" key="2">
    <source>
        <dbReference type="EMBL" id="KNZ62671.1"/>
    </source>
</evidence>
<evidence type="ECO:0000256" key="1">
    <source>
        <dbReference type="SAM" id="Phobius"/>
    </source>
</evidence>
<feature type="transmembrane region" description="Helical" evidence="1">
    <location>
        <begin position="7"/>
        <end position="25"/>
    </location>
</feature>
<name>A0A0L6VPN8_9BASI</name>
<accession>A0A0L6VPN8</accession>